<dbReference type="Proteomes" id="UP000604475">
    <property type="component" value="Unassembled WGS sequence"/>
</dbReference>
<dbReference type="CDD" id="cd02440">
    <property type="entry name" value="AdoMet_MTases"/>
    <property type="match status" value="1"/>
</dbReference>
<feature type="domain" description="Methyltransferase" evidence="1">
    <location>
        <begin position="32"/>
        <end position="165"/>
    </location>
</feature>
<organism evidence="2 3">
    <name type="scientific">Frankia nepalensis</name>
    <dbReference type="NCBI Taxonomy" id="1836974"/>
    <lineage>
        <taxon>Bacteria</taxon>
        <taxon>Bacillati</taxon>
        <taxon>Actinomycetota</taxon>
        <taxon>Actinomycetes</taxon>
        <taxon>Frankiales</taxon>
        <taxon>Frankiaceae</taxon>
        <taxon>Frankia</taxon>
    </lineage>
</organism>
<dbReference type="GO" id="GO:0008168">
    <property type="term" value="F:methyltransferase activity"/>
    <property type="evidence" value="ECO:0007669"/>
    <property type="project" value="UniProtKB-KW"/>
</dbReference>
<dbReference type="SUPFAM" id="SSF53335">
    <property type="entry name" value="S-adenosyl-L-methionine-dependent methyltransferases"/>
    <property type="match status" value="1"/>
</dbReference>
<keyword evidence="3" id="KW-1185">Reference proteome</keyword>
<evidence type="ECO:0000313" key="3">
    <source>
        <dbReference type="Proteomes" id="UP000604475"/>
    </source>
</evidence>
<dbReference type="Pfam" id="PF12147">
    <property type="entry name" value="Methyltransf_20"/>
    <property type="match status" value="1"/>
</dbReference>
<protein>
    <submittedName>
        <fullName evidence="2">Class I SAM-dependent methyltransferase family protein</fullName>
    </submittedName>
</protein>
<gene>
    <name evidence="2" type="ORF">I7412_04615</name>
</gene>
<keyword evidence="2" id="KW-0808">Transferase</keyword>
<dbReference type="GO" id="GO:0032259">
    <property type="term" value="P:methylation"/>
    <property type="evidence" value="ECO:0007669"/>
    <property type="project" value="UniProtKB-KW"/>
</dbReference>
<dbReference type="Gene3D" id="3.40.50.150">
    <property type="entry name" value="Vaccinia Virus protein VP39"/>
    <property type="match status" value="1"/>
</dbReference>
<reference evidence="2" key="1">
    <citation type="submission" date="2020-12" db="EMBL/GenBank/DDBJ databases">
        <title>Genomic characterization of non-nitrogen-fixing Frankia strains.</title>
        <authorList>
            <person name="Carlos-Shanley C."/>
            <person name="Guerra T."/>
            <person name="Hahn D."/>
        </authorList>
    </citation>
    <scope>NUCLEOTIDE SEQUENCE</scope>
    <source>
        <strain evidence="2">CN6</strain>
    </source>
</reference>
<evidence type="ECO:0000313" key="2">
    <source>
        <dbReference type="EMBL" id="MBL7626466.1"/>
    </source>
</evidence>
<dbReference type="AlphaFoldDB" id="A0A937R708"/>
<name>A0A937R708_9ACTN</name>
<dbReference type="InterPro" id="IPR029063">
    <property type="entry name" value="SAM-dependent_MTases_sf"/>
</dbReference>
<comment type="caution">
    <text evidence="2">The sequence shown here is derived from an EMBL/GenBank/DDBJ whole genome shotgun (WGS) entry which is preliminary data.</text>
</comment>
<proteinExistence type="predicted"/>
<evidence type="ECO:0000259" key="1">
    <source>
        <dbReference type="Pfam" id="PF12147"/>
    </source>
</evidence>
<dbReference type="EMBL" id="JAEACQ010000136">
    <property type="protein sequence ID" value="MBL7626466.1"/>
    <property type="molecule type" value="Genomic_DNA"/>
</dbReference>
<sequence length="222" mass="24156">MDQPAAQRYWVDWHRQYDVAGSSLGRRLAIVQRRVRQALDAQPPGEIRVLSMCAGQGRDILGVLADHARREDVVARLVELDPVLAADAERAARSAGLDGVQVRVGDAADTGMYEGVAPVNLALVCGVFGNLRDADVRHTVEQLPRLCRPGATVIWTRHRGTPDLTSTVRSWFADAGFEELGFDVADGFLIGVGTHRLVGPALPYEPGLRLFDFIGNGQDAHL</sequence>
<keyword evidence="2" id="KW-0489">Methyltransferase</keyword>
<dbReference type="RefSeq" id="WP_203005721.1">
    <property type="nucleotide sequence ID" value="NZ_JADWYU010000022.1"/>
</dbReference>
<accession>A0A937R708</accession>
<dbReference type="InterPro" id="IPR022744">
    <property type="entry name" value="MeTrfase_dom_put"/>
</dbReference>